<proteinExistence type="predicted"/>
<accession>A0AA38NVR7</accession>
<feature type="compositionally biased region" description="Polar residues" evidence="1">
    <location>
        <begin position="415"/>
        <end position="438"/>
    </location>
</feature>
<reference evidence="3" key="1">
    <citation type="submission" date="2022-08" db="EMBL/GenBank/DDBJ databases">
        <authorList>
            <consortium name="DOE Joint Genome Institute"/>
            <person name="Min B."/>
            <person name="Riley R."/>
            <person name="Sierra-Patev S."/>
            <person name="Naranjo-Ortiz M."/>
            <person name="Looney B."/>
            <person name="Konkel Z."/>
            <person name="Slot J.C."/>
            <person name="Sakamoto Y."/>
            <person name="Steenwyk J.L."/>
            <person name="Rokas A."/>
            <person name="Carro J."/>
            <person name="Camarero S."/>
            <person name="Ferreira P."/>
            <person name="Molpeceres G."/>
            <person name="Ruiz-Duenas F.J."/>
            <person name="Serrano A."/>
            <person name="Henrissat B."/>
            <person name="Drula E."/>
            <person name="Hughes K.W."/>
            <person name="Mata J.L."/>
            <person name="Ishikawa N.K."/>
            <person name="Vargas-Isla R."/>
            <person name="Ushijima S."/>
            <person name="Smith C.A."/>
            <person name="Ahrendt S."/>
            <person name="Andreopoulos W."/>
            <person name="He G."/>
            <person name="Labutti K."/>
            <person name="Lipzen A."/>
            <person name="Ng V."/>
            <person name="Sandor L."/>
            <person name="Barry K."/>
            <person name="Martinez A.T."/>
            <person name="Xiao Y."/>
            <person name="Gibbons J.G."/>
            <person name="Terashima K."/>
            <person name="Hibbett D.S."/>
            <person name="Grigoriev I.V."/>
        </authorList>
    </citation>
    <scope>NUCLEOTIDE SEQUENCE</scope>
    <source>
        <strain evidence="3">TFB9207</strain>
    </source>
</reference>
<evidence type="ECO:0000313" key="4">
    <source>
        <dbReference type="Proteomes" id="UP001163846"/>
    </source>
</evidence>
<feature type="compositionally biased region" description="Low complexity" evidence="1">
    <location>
        <begin position="395"/>
        <end position="409"/>
    </location>
</feature>
<dbReference type="Proteomes" id="UP001163846">
    <property type="component" value="Unassembled WGS sequence"/>
</dbReference>
<evidence type="ECO:0000256" key="1">
    <source>
        <dbReference type="SAM" id="MobiDB-lite"/>
    </source>
</evidence>
<name>A0AA38NVR7_9AGAR</name>
<keyword evidence="2" id="KW-0732">Signal</keyword>
<protein>
    <submittedName>
        <fullName evidence="3">Uncharacterized protein</fullName>
    </submittedName>
</protein>
<gene>
    <name evidence="3" type="ORF">F5878DRAFT_667471</name>
</gene>
<sequence length="465" mass="52174">MFHSMLPRNLPPAMCLLLVMAYLSVTLVIAIPLPATHDVPQSALPASDNRLRIGHFNWVKNGWTLLVTKTKSDASLAVCLPGFSCLGYCHAEICKIDKEPTLYNHVMPMKVSVVVPLDKNYLDKTLSSVQALRSALVAKKIQIEISDERSMITAILLLLQKRGEVQYYNEVQTLDQNTYLGKGRNGDLWTYIQVGYHNPENNQWSVYRDRDGKVRSDWEPNAICFPLWKPVFCPKTHKLPSLNLRLIPNKFGSPETLKVLRGKEDDEIKFEKEFKLIKEVKAKIRGDLKDMEWLQMYTEITINDPQAYIRAVLTYFQKEGWISISESDLRKNLDRPLRYLLDNPRQKTPKSTTIPAVTAGAKRPYESDDAGSHSLPNPKRLGGPAISEVENSRTESPSSGPHGESSNSGAFATETKGQPLTISGQEHSTTVPPNSHSGPDTLDPDGKAHAQSRTGKPWDFKDILS</sequence>
<keyword evidence="4" id="KW-1185">Reference proteome</keyword>
<evidence type="ECO:0000256" key="2">
    <source>
        <dbReference type="SAM" id="SignalP"/>
    </source>
</evidence>
<evidence type="ECO:0000313" key="3">
    <source>
        <dbReference type="EMBL" id="KAJ3831514.1"/>
    </source>
</evidence>
<dbReference type="EMBL" id="MU807407">
    <property type="protein sequence ID" value="KAJ3831514.1"/>
    <property type="molecule type" value="Genomic_DNA"/>
</dbReference>
<feature type="chain" id="PRO_5041336961" evidence="2">
    <location>
        <begin position="31"/>
        <end position="465"/>
    </location>
</feature>
<dbReference type="AlphaFoldDB" id="A0AA38NVR7"/>
<comment type="caution">
    <text evidence="3">The sequence shown here is derived from an EMBL/GenBank/DDBJ whole genome shotgun (WGS) entry which is preliminary data.</text>
</comment>
<feature type="region of interest" description="Disordered" evidence="1">
    <location>
        <begin position="340"/>
        <end position="465"/>
    </location>
</feature>
<feature type="compositionally biased region" description="Basic and acidic residues" evidence="1">
    <location>
        <begin position="456"/>
        <end position="465"/>
    </location>
</feature>
<feature type="signal peptide" evidence="2">
    <location>
        <begin position="1"/>
        <end position="30"/>
    </location>
</feature>
<organism evidence="3 4">
    <name type="scientific">Lentinula raphanica</name>
    <dbReference type="NCBI Taxonomy" id="153919"/>
    <lineage>
        <taxon>Eukaryota</taxon>
        <taxon>Fungi</taxon>
        <taxon>Dikarya</taxon>
        <taxon>Basidiomycota</taxon>
        <taxon>Agaricomycotina</taxon>
        <taxon>Agaricomycetes</taxon>
        <taxon>Agaricomycetidae</taxon>
        <taxon>Agaricales</taxon>
        <taxon>Marasmiineae</taxon>
        <taxon>Omphalotaceae</taxon>
        <taxon>Lentinula</taxon>
    </lineage>
</organism>